<name>U2WUY2_9PROT</name>
<evidence type="ECO:0000313" key="3">
    <source>
        <dbReference type="Proteomes" id="UP000016762"/>
    </source>
</evidence>
<keyword evidence="1" id="KW-0732">Signal</keyword>
<evidence type="ECO:0000313" key="2">
    <source>
        <dbReference type="EMBL" id="ERL47345.1"/>
    </source>
</evidence>
<organism evidence="2 3">
    <name type="scientific">Candidatus Micropelagius thuwalensis</name>
    <dbReference type="NCBI Taxonomy" id="1397666"/>
    <lineage>
        <taxon>Bacteria</taxon>
        <taxon>Pseudomonadati</taxon>
        <taxon>Pseudomonadota</taxon>
        <taxon>Alphaproteobacteria</taxon>
        <taxon>PS1 clade</taxon>
        <taxon>Candidatus Micropelagius</taxon>
    </lineage>
</organism>
<dbReference type="InterPro" id="IPR005502">
    <property type="entry name" value="Ribosyl_crysJ1"/>
</dbReference>
<protein>
    <submittedName>
        <fullName evidence="2">Protein hfq</fullName>
    </submittedName>
</protein>
<accession>U2WUY2</accession>
<dbReference type="PATRIC" id="fig|1397666.3.peg.258"/>
<reference evidence="2 3" key="1">
    <citation type="journal article" date="2014" name="FEMS Microbiol. Ecol.">
        <title>Genomic differentiation among two strains of the PS1 clade isolated from geographically separated marine habitats.</title>
        <authorList>
            <person name="Jimenez-Infante F."/>
            <person name="Ngugi D.K."/>
            <person name="Alam I."/>
            <person name="Rashid M."/>
            <person name="Baalawi W."/>
            <person name="Kamau A.A."/>
            <person name="Bajic V.B."/>
            <person name="Stingl U."/>
        </authorList>
    </citation>
    <scope>NUCLEOTIDE SEQUENCE [LARGE SCALE GENOMIC DNA]</scope>
    <source>
        <strain evidence="2 3">RS24</strain>
    </source>
</reference>
<dbReference type="InterPro" id="IPR036705">
    <property type="entry name" value="Ribosyl_crysJ1_sf"/>
</dbReference>
<dbReference type="eggNOG" id="COG1397">
    <property type="taxonomic scope" value="Bacteria"/>
</dbReference>
<dbReference type="EMBL" id="AWXE01000001">
    <property type="protein sequence ID" value="ERL47345.1"/>
    <property type="molecule type" value="Genomic_DNA"/>
</dbReference>
<dbReference type="OrthoDB" id="9761704at2"/>
<evidence type="ECO:0000256" key="1">
    <source>
        <dbReference type="SAM" id="SignalP"/>
    </source>
</evidence>
<dbReference type="SUPFAM" id="SSF101478">
    <property type="entry name" value="ADP-ribosylglycohydrolase"/>
    <property type="match status" value="1"/>
</dbReference>
<gene>
    <name evidence="2" type="primary">hfq</name>
    <name evidence="2" type="ORF">RS24_00278</name>
</gene>
<dbReference type="Proteomes" id="UP000016762">
    <property type="component" value="Unassembled WGS sequence"/>
</dbReference>
<comment type="caution">
    <text evidence="2">The sequence shown here is derived from an EMBL/GenBank/DDBJ whole genome shotgun (WGS) entry which is preliminary data.</text>
</comment>
<keyword evidence="3" id="KW-1185">Reference proteome</keyword>
<dbReference type="AlphaFoldDB" id="U2WUY2"/>
<proteinExistence type="predicted"/>
<dbReference type="Pfam" id="PF03747">
    <property type="entry name" value="ADP_ribosyl_GH"/>
    <property type="match status" value="1"/>
</dbReference>
<feature type="signal peptide" evidence="1">
    <location>
        <begin position="1"/>
        <end position="23"/>
    </location>
</feature>
<dbReference type="Gene3D" id="1.10.4080.10">
    <property type="entry name" value="ADP-ribosylation/Crystallin J1"/>
    <property type="match status" value="1"/>
</dbReference>
<dbReference type="STRING" id="1397666.RS24_00278"/>
<feature type="chain" id="PRO_5004636811" evidence="1">
    <location>
        <begin position="24"/>
        <end position="449"/>
    </location>
</feature>
<sequence>MRQLFICIYFSLLSLSGTGAVLADTPIGSRLIVIDRAVYADRMEGFWLGANIGNWTGRITEMDKIGGEGIHGNFYTREDWGKPDLPSIWGEGKPSDISPVIDFVLLAPGEVWGSDDDTDIEYMYQEYLFQNGLTKLSGEDVRQAWITHIYDEQYPTPYGQADGVFENYLWVSNQRAHELMLQGVTPPETSRPDLNPHWEMIDAQLTTEIFGLFAPAHPSLALELAKMPIQTTARGEAALAAEFYVVMHALALSPSLKKMKRKDALFSMAEQARALLPEGSYTAGMFDFVKADYDRGIQWEEARDRLYERYQIQQADGYDMTSRNLYCNGCFAAGINFGASLISLFYGEGDFKKTVKIGTLAGWDSDNPTATWAGLLGFMLGKVELEKIFGRQLSSEYYIHRTRKGFGNNGFDNFSAMAKKSVSIVDKIVEQKLNGSVDIIRNAWVFKIP</sequence>